<evidence type="ECO:0000256" key="2">
    <source>
        <dbReference type="ARBA" id="ARBA00006962"/>
    </source>
</evidence>
<evidence type="ECO:0000256" key="5">
    <source>
        <dbReference type="ARBA" id="ARBA00017468"/>
    </source>
</evidence>
<evidence type="ECO:0000256" key="8">
    <source>
        <dbReference type="ARBA" id="ARBA00022824"/>
    </source>
</evidence>
<keyword evidence="15" id="KW-1185">Reference proteome</keyword>
<comment type="function">
    <text evidence="9 12">Involved in protein N-glycosylation. Essential for the second step of the dolichol-linked oligosaccharide pathway.</text>
</comment>
<dbReference type="GO" id="GO:0006488">
    <property type="term" value="P:dolichol-linked oligosaccharide biosynthetic process"/>
    <property type="evidence" value="ECO:0007669"/>
    <property type="project" value="InterPro"/>
</dbReference>
<evidence type="ECO:0000256" key="9">
    <source>
        <dbReference type="ARBA" id="ARBA00024804"/>
    </source>
</evidence>
<dbReference type="Gene3D" id="3.40.50.2000">
    <property type="entry name" value="Glycogen Phosphorylase B"/>
    <property type="match status" value="1"/>
</dbReference>
<evidence type="ECO:0000256" key="1">
    <source>
        <dbReference type="ARBA" id="ARBA00004240"/>
    </source>
</evidence>
<evidence type="ECO:0000313" key="14">
    <source>
        <dbReference type="EMBL" id="PMD56921.1"/>
    </source>
</evidence>
<dbReference type="PANTHER" id="PTHR12867">
    <property type="entry name" value="GLYCOSYL TRANSFERASE-RELATED"/>
    <property type="match status" value="1"/>
</dbReference>
<evidence type="ECO:0000259" key="13">
    <source>
        <dbReference type="Pfam" id="PF04101"/>
    </source>
</evidence>
<keyword evidence="8 12" id="KW-0256">Endoplasmic reticulum</keyword>
<dbReference type="EMBL" id="KZ613847">
    <property type="protein sequence ID" value="PMD56921.1"/>
    <property type="molecule type" value="Genomic_DNA"/>
</dbReference>
<comment type="subcellular location">
    <subcellularLocation>
        <location evidence="1 12">Endoplasmic reticulum</location>
    </subcellularLocation>
</comment>
<evidence type="ECO:0000313" key="15">
    <source>
        <dbReference type="Proteomes" id="UP000235371"/>
    </source>
</evidence>
<comment type="similarity">
    <text evidence="2 12">Belongs to the glycosyltransferase 28 family.</text>
</comment>
<dbReference type="OrthoDB" id="20273at2759"/>
<name>A0A2J6T1N2_9HELO</name>
<dbReference type="AlphaFoldDB" id="A0A2J6T1N2"/>
<feature type="domain" description="Glycosyl transferase family 28 C-terminal" evidence="13">
    <location>
        <begin position="5"/>
        <end position="157"/>
    </location>
</feature>
<evidence type="ECO:0000256" key="11">
    <source>
        <dbReference type="ARBA" id="ARBA00048184"/>
    </source>
</evidence>
<comment type="subunit">
    <text evidence="3 12">Heterodimer with ALG14 to form a functional enzyme.</text>
</comment>
<dbReference type="Pfam" id="PF04101">
    <property type="entry name" value="Glyco_tran_28_C"/>
    <property type="match status" value="1"/>
</dbReference>
<proteinExistence type="inferred from homology"/>
<dbReference type="STRING" id="1095630.A0A2J6T1N2"/>
<dbReference type="InterPro" id="IPR007235">
    <property type="entry name" value="Glyco_trans_28_C"/>
</dbReference>
<keyword evidence="6 12" id="KW-0328">Glycosyltransferase</keyword>
<dbReference type="PANTHER" id="PTHR12867:SF6">
    <property type="entry name" value="N-ACETYLGLUCOSAMINYLDIPHOSPHODOLICHOL N-ACETYLGLUCOSAMINYLTRANSFERASE"/>
    <property type="match status" value="1"/>
</dbReference>
<evidence type="ECO:0000256" key="7">
    <source>
        <dbReference type="ARBA" id="ARBA00022679"/>
    </source>
</evidence>
<evidence type="ECO:0000256" key="12">
    <source>
        <dbReference type="RuleBase" id="RU362128"/>
    </source>
</evidence>
<evidence type="ECO:0000256" key="6">
    <source>
        <dbReference type="ARBA" id="ARBA00022676"/>
    </source>
</evidence>
<reference evidence="14 15" key="1">
    <citation type="submission" date="2016-04" db="EMBL/GenBank/DDBJ databases">
        <title>A degradative enzymes factory behind the ericoid mycorrhizal symbiosis.</title>
        <authorList>
            <consortium name="DOE Joint Genome Institute"/>
            <person name="Martino E."/>
            <person name="Morin E."/>
            <person name="Grelet G."/>
            <person name="Kuo A."/>
            <person name="Kohler A."/>
            <person name="Daghino S."/>
            <person name="Barry K."/>
            <person name="Choi C."/>
            <person name="Cichocki N."/>
            <person name="Clum A."/>
            <person name="Copeland A."/>
            <person name="Hainaut M."/>
            <person name="Haridas S."/>
            <person name="Labutti K."/>
            <person name="Lindquist E."/>
            <person name="Lipzen A."/>
            <person name="Khouja H.-R."/>
            <person name="Murat C."/>
            <person name="Ohm R."/>
            <person name="Olson A."/>
            <person name="Spatafora J."/>
            <person name="Veneault-Fourrey C."/>
            <person name="Henrissat B."/>
            <person name="Grigoriev I."/>
            <person name="Martin F."/>
            <person name="Perotto S."/>
        </authorList>
    </citation>
    <scope>NUCLEOTIDE SEQUENCE [LARGE SCALE GENOMIC DNA]</scope>
    <source>
        <strain evidence="14 15">E</strain>
    </source>
</reference>
<sequence length="186" mass="20359">MEKVCLITTGATAPFPELVQAVLKPESLQLLADNGFTKLIFQCGQTFKSFENLMPTDHKGLDIEVFDFKADGLNREMRMCQAHEGIANNGLVICHAGAGTILDGMRLGLSLIVVPNDSLLDNHQLELAEELELQGYATKSTTSDLPNAIQIACQRGQRAWAGHNASFAQEIDKVVGYEDDVRARLD</sequence>
<dbReference type="SUPFAM" id="SSF53756">
    <property type="entry name" value="UDP-Glycosyltransferase/glycogen phosphorylase"/>
    <property type="match status" value="1"/>
</dbReference>
<dbReference type="InterPro" id="IPR039042">
    <property type="entry name" value="Alg13-like"/>
</dbReference>
<dbReference type="GO" id="GO:0004577">
    <property type="term" value="F:N-acetylglucosaminyldiphosphodolichol N-acetylglucosaminyltransferase activity"/>
    <property type="evidence" value="ECO:0007669"/>
    <property type="project" value="UniProtKB-EC"/>
</dbReference>
<comment type="catalytic activity">
    <reaction evidence="11">
        <text>an N-acetyl-alpha-D-glucosaminyl-diphospho-di-trans,poly-cis-dolichol + UDP-N-acetyl-alpha-D-glucosamine = an N,N'-diacetylchitobiosyl-diphospho-di-trans,poly-cis-dolichol + UDP + H(+)</text>
        <dbReference type="Rhea" id="RHEA:23380"/>
        <dbReference type="Rhea" id="RHEA-COMP:19507"/>
        <dbReference type="Rhea" id="RHEA-COMP:19510"/>
        <dbReference type="ChEBI" id="CHEBI:15378"/>
        <dbReference type="ChEBI" id="CHEBI:57269"/>
        <dbReference type="ChEBI" id="CHEBI:57705"/>
        <dbReference type="ChEBI" id="CHEBI:58223"/>
        <dbReference type="ChEBI" id="CHEBI:58427"/>
        <dbReference type="EC" id="2.4.1.141"/>
    </reaction>
</comment>
<gene>
    <name evidence="12" type="primary">ALG13</name>
    <name evidence="14" type="ORF">K444DRAFT_632079</name>
</gene>
<protein>
    <recommendedName>
        <fullName evidence="5 12">UDP-N-acetylglucosamine transferase subunit ALG13</fullName>
        <ecNumber evidence="4 12">2.4.1.141</ecNumber>
    </recommendedName>
    <alternativeName>
        <fullName evidence="10 12">Asparagine-linked glycosylation protein 13</fullName>
    </alternativeName>
</protein>
<organism evidence="14 15">
    <name type="scientific">Hyaloscypha bicolor E</name>
    <dbReference type="NCBI Taxonomy" id="1095630"/>
    <lineage>
        <taxon>Eukaryota</taxon>
        <taxon>Fungi</taxon>
        <taxon>Dikarya</taxon>
        <taxon>Ascomycota</taxon>
        <taxon>Pezizomycotina</taxon>
        <taxon>Leotiomycetes</taxon>
        <taxon>Helotiales</taxon>
        <taxon>Hyaloscyphaceae</taxon>
        <taxon>Hyaloscypha</taxon>
        <taxon>Hyaloscypha bicolor</taxon>
    </lineage>
</organism>
<accession>A0A2J6T1N2</accession>
<evidence type="ECO:0000256" key="10">
    <source>
        <dbReference type="ARBA" id="ARBA00032061"/>
    </source>
</evidence>
<evidence type="ECO:0000256" key="3">
    <source>
        <dbReference type="ARBA" id="ARBA00011198"/>
    </source>
</evidence>
<keyword evidence="7 12" id="KW-0808">Transferase</keyword>
<dbReference type="Proteomes" id="UP000235371">
    <property type="component" value="Unassembled WGS sequence"/>
</dbReference>
<dbReference type="GO" id="GO:0005783">
    <property type="term" value="C:endoplasmic reticulum"/>
    <property type="evidence" value="ECO:0007669"/>
    <property type="project" value="UniProtKB-SubCell"/>
</dbReference>
<dbReference type="InParanoid" id="A0A2J6T1N2"/>
<evidence type="ECO:0000256" key="4">
    <source>
        <dbReference type="ARBA" id="ARBA00012614"/>
    </source>
</evidence>
<dbReference type="EC" id="2.4.1.141" evidence="4 12"/>
<dbReference type="FunCoup" id="A0A2J6T1N2">
    <property type="interactions" value="346"/>
</dbReference>